<name>A0ACC2QJ18_9NEOP</name>
<dbReference type="Proteomes" id="UP001231649">
    <property type="component" value="Chromosome 18"/>
</dbReference>
<reference evidence="1" key="1">
    <citation type="submission" date="2023-03" db="EMBL/GenBank/DDBJ databases">
        <title>Chromosome-level genomes of two armyworms, Mythimna separata and Mythimna loreyi, provide insights into the biosynthesis and reception of sex pheromones.</title>
        <authorList>
            <person name="Zhao H."/>
        </authorList>
    </citation>
    <scope>NUCLEOTIDE SEQUENCE</scope>
    <source>
        <strain evidence="1">BeijingLab</strain>
    </source>
</reference>
<comment type="caution">
    <text evidence="1">The sequence shown here is derived from an EMBL/GenBank/DDBJ whole genome shotgun (WGS) entry which is preliminary data.</text>
</comment>
<evidence type="ECO:0000313" key="1">
    <source>
        <dbReference type="EMBL" id="KAJ8717532.1"/>
    </source>
</evidence>
<gene>
    <name evidence="1" type="ORF">PYW08_005931</name>
</gene>
<protein>
    <submittedName>
        <fullName evidence="1">Uncharacterized protein</fullName>
    </submittedName>
</protein>
<evidence type="ECO:0000313" key="2">
    <source>
        <dbReference type="Proteomes" id="UP001231649"/>
    </source>
</evidence>
<accession>A0ACC2QJ18</accession>
<sequence length="174" mass="17655">MAGARPLGPAAGAAPADEVFLKYYTGKDYSTSLEGVLKMLSAIVSVVSAVLFLGWSACLRSPGLAAAAAGSALAGGAASALLFGGVVLGLPLRAPQFYLLTDIIVSTVAGLLLLVTAVLNITVCEFYSVVSYLHGPLAVLNAGMVIASAVITYVGVMRLWDAAHPPPPPAELDV</sequence>
<organism evidence="1 2">
    <name type="scientific">Mythimna loreyi</name>
    <dbReference type="NCBI Taxonomy" id="667449"/>
    <lineage>
        <taxon>Eukaryota</taxon>
        <taxon>Metazoa</taxon>
        <taxon>Ecdysozoa</taxon>
        <taxon>Arthropoda</taxon>
        <taxon>Hexapoda</taxon>
        <taxon>Insecta</taxon>
        <taxon>Pterygota</taxon>
        <taxon>Neoptera</taxon>
        <taxon>Endopterygota</taxon>
        <taxon>Lepidoptera</taxon>
        <taxon>Glossata</taxon>
        <taxon>Ditrysia</taxon>
        <taxon>Noctuoidea</taxon>
        <taxon>Noctuidae</taxon>
        <taxon>Noctuinae</taxon>
        <taxon>Hadenini</taxon>
        <taxon>Mythimna</taxon>
    </lineage>
</organism>
<dbReference type="EMBL" id="CM056794">
    <property type="protein sequence ID" value="KAJ8717532.1"/>
    <property type="molecule type" value="Genomic_DNA"/>
</dbReference>
<keyword evidence="2" id="KW-1185">Reference proteome</keyword>
<proteinExistence type="predicted"/>